<dbReference type="EMBL" id="BARS01017377">
    <property type="protein sequence ID" value="GAF97195.1"/>
    <property type="molecule type" value="Genomic_DNA"/>
</dbReference>
<evidence type="ECO:0000313" key="10">
    <source>
        <dbReference type="EMBL" id="GAF97195.1"/>
    </source>
</evidence>
<sequence length="278" mass="31308">TGLVLSASDVTERIRAEEALRRARDELEMRVQERTAELVQTNKVLRAETEQRKRAEEAEVFETQFISNVSHELRTPLSVISLASGNLDMLYERLEDDKRRQMIRDIREHARVLNDLIDSVLEISRIDSGHVSMRRQRVDLARLTREEVEGQRSLSQKKSHSLRVAGVEQLAVWGNDDQLRRVIRNLLNNAIKYTPDGGRISCQCLAWVSGATAATAWPGSEGLPVGRWAALRVVDSGLGISQEDLPHIFERFFQVNSQGSIPGTGLGLSIAQELIKLH</sequence>
<organism evidence="10">
    <name type="scientific">marine sediment metagenome</name>
    <dbReference type="NCBI Taxonomy" id="412755"/>
    <lineage>
        <taxon>unclassified sequences</taxon>
        <taxon>metagenomes</taxon>
        <taxon>ecological metagenomes</taxon>
    </lineage>
</organism>
<dbReference type="PANTHER" id="PTHR43711">
    <property type="entry name" value="TWO-COMPONENT HISTIDINE KINASE"/>
    <property type="match status" value="1"/>
</dbReference>
<dbReference type="Pfam" id="PF02518">
    <property type="entry name" value="HATPase_c"/>
    <property type="match status" value="1"/>
</dbReference>
<keyword evidence="4" id="KW-0808">Transferase</keyword>
<dbReference type="CDD" id="cd00082">
    <property type="entry name" value="HisKA"/>
    <property type="match status" value="1"/>
</dbReference>
<name>X0V984_9ZZZZ</name>
<reference evidence="10" key="1">
    <citation type="journal article" date="2014" name="Front. Microbiol.">
        <title>High frequency of phylogenetically diverse reductive dehalogenase-homologous genes in deep subseafloor sedimentary metagenomes.</title>
        <authorList>
            <person name="Kawai M."/>
            <person name="Futagami T."/>
            <person name="Toyoda A."/>
            <person name="Takaki Y."/>
            <person name="Nishi S."/>
            <person name="Hori S."/>
            <person name="Arai W."/>
            <person name="Tsubouchi T."/>
            <person name="Morono Y."/>
            <person name="Uchiyama I."/>
            <person name="Ito T."/>
            <person name="Fujiyama A."/>
            <person name="Inagaki F."/>
            <person name="Takami H."/>
        </authorList>
    </citation>
    <scope>NUCLEOTIDE SEQUENCE</scope>
    <source>
        <strain evidence="10">Expedition CK06-06</strain>
    </source>
</reference>
<keyword evidence="3" id="KW-0597">Phosphoprotein</keyword>
<dbReference type="SMART" id="SM00387">
    <property type="entry name" value="HATPase_c"/>
    <property type="match status" value="1"/>
</dbReference>
<evidence type="ECO:0000256" key="3">
    <source>
        <dbReference type="ARBA" id="ARBA00022553"/>
    </source>
</evidence>
<keyword evidence="5" id="KW-0418">Kinase</keyword>
<dbReference type="SUPFAM" id="SSF55874">
    <property type="entry name" value="ATPase domain of HSP90 chaperone/DNA topoisomerase II/histidine kinase"/>
    <property type="match status" value="1"/>
</dbReference>
<feature type="coiled-coil region" evidence="7">
    <location>
        <begin position="17"/>
        <end position="58"/>
    </location>
</feature>
<keyword evidence="6" id="KW-0902">Two-component regulatory system</keyword>
<feature type="non-terminal residue" evidence="10">
    <location>
        <position position="278"/>
    </location>
</feature>
<evidence type="ECO:0000259" key="9">
    <source>
        <dbReference type="PROSITE" id="PS50113"/>
    </source>
</evidence>
<dbReference type="Pfam" id="PF00512">
    <property type="entry name" value="HisKA"/>
    <property type="match status" value="1"/>
</dbReference>
<evidence type="ECO:0000256" key="7">
    <source>
        <dbReference type="SAM" id="Coils"/>
    </source>
</evidence>
<dbReference type="SUPFAM" id="SSF47384">
    <property type="entry name" value="Homodimeric domain of signal transducing histidine kinase"/>
    <property type="match status" value="1"/>
</dbReference>
<comment type="catalytic activity">
    <reaction evidence="1">
        <text>ATP + protein L-histidine = ADP + protein N-phospho-L-histidine.</text>
        <dbReference type="EC" id="2.7.13.3"/>
    </reaction>
</comment>
<dbReference type="CDD" id="cd00075">
    <property type="entry name" value="HATPase"/>
    <property type="match status" value="1"/>
</dbReference>
<dbReference type="EC" id="2.7.13.3" evidence="2"/>
<evidence type="ECO:0000256" key="1">
    <source>
        <dbReference type="ARBA" id="ARBA00000085"/>
    </source>
</evidence>
<dbReference type="AlphaFoldDB" id="X0V984"/>
<dbReference type="GO" id="GO:0000155">
    <property type="term" value="F:phosphorelay sensor kinase activity"/>
    <property type="evidence" value="ECO:0007669"/>
    <property type="project" value="InterPro"/>
</dbReference>
<feature type="non-terminal residue" evidence="10">
    <location>
        <position position="1"/>
    </location>
</feature>
<feature type="domain" description="PAC" evidence="9">
    <location>
        <begin position="1"/>
        <end position="22"/>
    </location>
</feature>
<proteinExistence type="predicted"/>
<dbReference type="InterPro" id="IPR036890">
    <property type="entry name" value="HATPase_C_sf"/>
</dbReference>
<evidence type="ECO:0000256" key="4">
    <source>
        <dbReference type="ARBA" id="ARBA00022679"/>
    </source>
</evidence>
<accession>X0V984</accession>
<comment type="caution">
    <text evidence="10">The sequence shown here is derived from an EMBL/GenBank/DDBJ whole genome shotgun (WGS) entry which is preliminary data.</text>
</comment>
<dbReference type="PANTHER" id="PTHR43711:SF1">
    <property type="entry name" value="HISTIDINE KINASE 1"/>
    <property type="match status" value="1"/>
</dbReference>
<dbReference type="InterPro" id="IPR003594">
    <property type="entry name" value="HATPase_dom"/>
</dbReference>
<dbReference type="InterPro" id="IPR050736">
    <property type="entry name" value="Sensor_HK_Regulatory"/>
</dbReference>
<gene>
    <name evidence="10" type="ORF">S01H1_28433</name>
</gene>
<dbReference type="PROSITE" id="PS50113">
    <property type="entry name" value="PAC"/>
    <property type="match status" value="1"/>
</dbReference>
<feature type="domain" description="Histidine kinase" evidence="8">
    <location>
        <begin position="68"/>
        <end position="278"/>
    </location>
</feature>
<protein>
    <recommendedName>
        <fullName evidence="2">histidine kinase</fullName>
        <ecNumber evidence="2">2.7.13.3</ecNumber>
    </recommendedName>
</protein>
<dbReference type="Gene3D" id="1.10.287.130">
    <property type="match status" value="1"/>
</dbReference>
<evidence type="ECO:0000256" key="2">
    <source>
        <dbReference type="ARBA" id="ARBA00012438"/>
    </source>
</evidence>
<dbReference type="SMART" id="SM00388">
    <property type="entry name" value="HisKA"/>
    <property type="match status" value="1"/>
</dbReference>
<dbReference type="Gene3D" id="3.30.565.10">
    <property type="entry name" value="Histidine kinase-like ATPase, C-terminal domain"/>
    <property type="match status" value="1"/>
</dbReference>
<evidence type="ECO:0000259" key="8">
    <source>
        <dbReference type="PROSITE" id="PS50109"/>
    </source>
</evidence>
<dbReference type="InterPro" id="IPR036097">
    <property type="entry name" value="HisK_dim/P_sf"/>
</dbReference>
<keyword evidence="7" id="KW-0175">Coiled coil</keyword>
<dbReference type="InterPro" id="IPR003661">
    <property type="entry name" value="HisK_dim/P_dom"/>
</dbReference>
<dbReference type="InterPro" id="IPR005467">
    <property type="entry name" value="His_kinase_dom"/>
</dbReference>
<evidence type="ECO:0000256" key="6">
    <source>
        <dbReference type="ARBA" id="ARBA00023012"/>
    </source>
</evidence>
<evidence type="ECO:0000256" key="5">
    <source>
        <dbReference type="ARBA" id="ARBA00022777"/>
    </source>
</evidence>
<dbReference type="InterPro" id="IPR004358">
    <property type="entry name" value="Sig_transdc_His_kin-like_C"/>
</dbReference>
<dbReference type="PRINTS" id="PR00344">
    <property type="entry name" value="BCTRLSENSOR"/>
</dbReference>
<dbReference type="InterPro" id="IPR000700">
    <property type="entry name" value="PAS-assoc_C"/>
</dbReference>
<dbReference type="PROSITE" id="PS50109">
    <property type="entry name" value="HIS_KIN"/>
    <property type="match status" value="1"/>
</dbReference>